<dbReference type="PANTHER" id="PTHR21328">
    <property type="entry name" value="POLY ADP-RIBOSE POLYMERASE FAMILY, MEMBER PARP"/>
    <property type="match status" value="1"/>
</dbReference>
<dbReference type="SUPFAM" id="SSF54495">
    <property type="entry name" value="UBC-like"/>
    <property type="match status" value="1"/>
</dbReference>
<evidence type="ECO:0000259" key="7">
    <source>
        <dbReference type="PROSITE" id="PS50127"/>
    </source>
</evidence>
<dbReference type="GO" id="GO:0016567">
    <property type="term" value="P:protein ubiquitination"/>
    <property type="evidence" value="ECO:0007669"/>
    <property type="project" value="UniProtKB-UniPathway"/>
</dbReference>
<feature type="domain" description="UBC core" evidence="7">
    <location>
        <begin position="130"/>
        <end position="276"/>
    </location>
</feature>
<dbReference type="EC" id="2.3.2.23" evidence="2"/>
<dbReference type="Pfam" id="PF00644">
    <property type="entry name" value="PARP"/>
    <property type="match status" value="1"/>
</dbReference>
<dbReference type="GO" id="GO:0016779">
    <property type="term" value="F:nucleotidyltransferase activity"/>
    <property type="evidence" value="ECO:0007669"/>
    <property type="project" value="UniProtKB-KW"/>
</dbReference>
<dbReference type="Gene3D" id="3.10.110.10">
    <property type="entry name" value="Ubiquitin Conjugating Enzyme"/>
    <property type="match status" value="1"/>
</dbReference>
<name>A0A3G5A8R1_9VIRU</name>
<evidence type="ECO:0000256" key="5">
    <source>
        <dbReference type="ARBA" id="ARBA00022695"/>
    </source>
</evidence>
<reference evidence="8" key="1">
    <citation type="submission" date="2018-10" db="EMBL/GenBank/DDBJ databases">
        <title>Hidden diversity of soil giant viruses.</title>
        <authorList>
            <person name="Schulz F."/>
            <person name="Alteio L."/>
            <person name="Goudeau D."/>
            <person name="Ryan E.M."/>
            <person name="Malmstrom R.R."/>
            <person name="Blanchard J."/>
            <person name="Woyke T."/>
        </authorList>
    </citation>
    <scope>NUCLEOTIDE SEQUENCE</scope>
    <source>
        <strain evidence="8">HYV1</strain>
    </source>
</reference>
<keyword evidence="3" id="KW-0328">Glycosyltransferase</keyword>
<sequence>MNFQVLHNPIIEEKFKLVPGAKPEYLFHGSPISNWYSIMRNGLKNYSGTDMMANGQAHGPGIYMTDSVQFSLSYSYEKTKLSENKLFVIGVVQVLDRESFKKTTSIYVINDDTKILIRYLILTDGTHLPDIQKYIMSDRVAEIKSFNDNINSIIIKRLSKELKLLESLPKVTVSTAPARWTINLDSTYTIEIKFFDSYPTDPPFVRVVQPLILDSPMVDHSGLIRLPELTLKNWNTKITISSLITKIYALLQISKHKPGSYDETKAFENYCQNQFL</sequence>
<dbReference type="InterPro" id="IPR051838">
    <property type="entry name" value="ARTD_PARP"/>
</dbReference>
<evidence type="ECO:0000256" key="4">
    <source>
        <dbReference type="ARBA" id="ARBA00022679"/>
    </source>
</evidence>
<accession>A0A3G5A8R1</accession>
<dbReference type="InterPro" id="IPR016135">
    <property type="entry name" value="UBQ-conjugating_enzyme/RWD"/>
</dbReference>
<dbReference type="GO" id="GO:0061631">
    <property type="term" value="F:ubiquitin conjugating enzyme activity"/>
    <property type="evidence" value="ECO:0007669"/>
    <property type="project" value="UniProtKB-EC"/>
</dbReference>
<evidence type="ECO:0000313" key="8">
    <source>
        <dbReference type="EMBL" id="AYV83647.1"/>
    </source>
</evidence>
<dbReference type="GO" id="GO:0003950">
    <property type="term" value="F:NAD+ poly-ADP-ribosyltransferase activity"/>
    <property type="evidence" value="ECO:0007669"/>
    <property type="project" value="InterPro"/>
</dbReference>
<dbReference type="InterPro" id="IPR000608">
    <property type="entry name" value="UBC"/>
</dbReference>
<proteinExistence type="predicted"/>
<protein>
    <recommendedName>
        <fullName evidence="2">E2 ubiquitin-conjugating enzyme</fullName>
        <ecNumber evidence="2">2.3.2.23</ecNumber>
    </recommendedName>
</protein>
<dbReference type="Gene3D" id="3.90.228.10">
    <property type="match status" value="1"/>
</dbReference>
<keyword evidence="4" id="KW-0808">Transferase</keyword>
<gene>
    <name evidence="8" type="ORF">Hyperionvirus9_64</name>
</gene>
<evidence type="ECO:0000256" key="2">
    <source>
        <dbReference type="ARBA" id="ARBA00012486"/>
    </source>
</evidence>
<dbReference type="EMBL" id="MK072391">
    <property type="protein sequence ID" value="AYV83647.1"/>
    <property type="molecule type" value="Genomic_DNA"/>
</dbReference>
<dbReference type="PROSITE" id="PS50127">
    <property type="entry name" value="UBC_2"/>
    <property type="match status" value="1"/>
</dbReference>
<comment type="pathway">
    <text evidence="1">Protein modification; protein ubiquitination.</text>
</comment>
<dbReference type="UniPathway" id="UPA00143"/>
<keyword evidence="5" id="KW-0548">Nucleotidyltransferase</keyword>
<organism evidence="8">
    <name type="scientific">Hyperionvirus sp</name>
    <dbReference type="NCBI Taxonomy" id="2487770"/>
    <lineage>
        <taxon>Viruses</taxon>
        <taxon>Varidnaviria</taxon>
        <taxon>Bamfordvirae</taxon>
        <taxon>Nucleocytoviricota</taxon>
        <taxon>Megaviricetes</taxon>
        <taxon>Imitervirales</taxon>
        <taxon>Mimiviridae</taxon>
        <taxon>Klosneuvirinae</taxon>
    </lineage>
</organism>
<evidence type="ECO:0000256" key="1">
    <source>
        <dbReference type="ARBA" id="ARBA00004906"/>
    </source>
</evidence>
<evidence type="ECO:0000256" key="3">
    <source>
        <dbReference type="ARBA" id="ARBA00022676"/>
    </source>
</evidence>
<dbReference type="Pfam" id="PF00179">
    <property type="entry name" value="UQ_con"/>
    <property type="match status" value="1"/>
</dbReference>
<dbReference type="InterPro" id="IPR012317">
    <property type="entry name" value="Poly(ADP-ribose)pol_cat_dom"/>
</dbReference>
<evidence type="ECO:0000256" key="6">
    <source>
        <dbReference type="ARBA" id="ARBA00023027"/>
    </source>
</evidence>
<dbReference type="SUPFAM" id="SSF56399">
    <property type="entry name" value="ADP-ribosylation"/>
    <property type="match status" value="1"/>
</dbReference>
<keyword evidence="6" id="KW-0520">NAD</keyword>